<keyword evidence="1" id="KW-0812">Transmembrane</keyword>
<name>A0ABY1R758_9FLAO</name>
<accession>A0ABY1R758</accession>
<sequence>MTGYECAGCGVQRAFHSLLHFRVLEAFKFNPLFVIAIPIIVFLLLNKCFNPNYEKTIFSKLFFRKSFFIVLLIIVLLFSLFRNTVFYNGIIENL</sequence>
<evidence type="ECO:0000313" key="3">
    <source>
        <dbReference type="Proteomes" id="UP001158050"/>
    </source>
</evidence>
<feature type="transmembrane region" description="Helical" evidence="1">
    <location>
        <begin position="29"/>
        <end position="49"/>
    </location>
</feature>
<evidence type="ECO:0000256" key="1">
    <source>
        <dbReference type="SAM" id="Phobius"/>
    </source>
</evidence>
<evidence type="ECO:0008006" key="4">
    <source>
        <dbReference type="Google" id="ProtNLM"/>
    </source>
</evidence>
<proteinExistence type="predicted"/>
<dbReference type="Pfam" id="PF10825">
    <property type="entry name" value="DUF2752"/>
    <property type="match status" value="1"/>
</dbReference>
<reference evidence="2 3" key="1">
    <citation type="submission" date="2017-05" db="EMBL/GenBank/DDBJ databases">
        <authorList>
            <person name="Varghese N."/>
            <person name="Submissions S."/>
        </authorList>
    </citation>
    <scope>NUCLEOTIDE SEQUENCE [LARGE SCALE GENOMIC DNA]</scope>
    <source>
        <strain evidence="2 3">DSM 18015</strain>
    </source>
</reference>
<organism evidence="2 3">
    <name type="scientific">Epilithonimonas pallida</name>
    <dbReference type="NCBI Taxonomy" id="373671"/>
    <lineage>
        <taxon>Bacteria</taxon>
        <taxon>Pseudomonadati</taxon>
        <taxon>Bacteroidota</taxon>
        <taxon>Flavobacteriia</taxon>
        <taxon>Flavobacteriales</taxon>
        <taxon>Weeksellaceae</taxon>
        <taxon>Chryseobacterium group</taxon>
        <taxon>Epilithonimonas</taxon>
    </lineage>
</organism>
<evidence type="ECO:0000313" key="2">
    <source>
        <dbReference type="EMBL" id="SMP95839.1"/>
    </source>
</evidence>
<keyword evidence="1" id="KW-1133">Transmembrane helix</keyword>
<gene>
    <name evidence="2" type="ORF">SAMN05421679_10826</name>
</gene>
<comment type="caution">
    <text evidence="2">The sequence shown here is derived from an EMBL/GenBank/DDBJ whole genome shotgun (WGS) entry which is preliminary data.</text>
</comment>
<keyword evidence="3" id="KW-1185">Reference proteome</keyword>
<keyword evidence="1" id="KW-0472">Membrane</keyword>
<protein>
    <recommendedName>
        <fullName evidence="4">DUF2752 domain-containing protein</fullName>
    </recommendedName>
</protein>
<dbReference type="InterPro" id="IPR021215">
    <property type="entry name" value="DUF2752"/>
</dbReference>
<dbReference type="EMBL" id="FXUO01000008">
    <property type="protein sequence ID" value="SMP95839.1"/>
    <property type="molecule type" value="Genomic_DNA"/>
</dbReference>
<feature type="transmembrane region" description="Helical" evidence="1">
    <location>
        <begin position="61"/>
        <end position="81"/>
    </location>
</feature>
<dbReference type="Proteomes" id="UP001158050">
    <property type="component" value="Unassembled WGS sequence"/>
</dbReference>